<dbReference type="Pfam" id="PF01408">
    <property type="entry name" value="GFO_IDH_MocA"/>
    <property type="match status" value="1"/>
</dbReference>
<dbReference type="PANTHER" id="PTHR43377">
    <property type="entry name" value="BILIVERDIN REDUCTASE A"/>
    <property type="match status" value="1"/>
</dbReference>
<gene>
    <name evidence="3" type="ORF">GCM10008985_02560</name>
    <name evidence="4" type="ORF">MUK72_10720</name>
</gene>
<dbReference type="PANTHER" id="PTHR43377:SF1">
    <property type="entry name" value="BILIVERDIN REDUCTASE A"/>
    <property type="match status" value="1"/>
</dbReference>
<reference evidence="3" key="3">
    <citation type="submission" date="2023-12" db="EMBL/GenBank/DDBJ databases">
        <authorList>
            <person name="Sun Q."/>
            <person name="Inoue M."/>
        </authorList>
    </citation>
    <scope>NUCLEOTIDE SEQUENCE</scope>
    <source>
        <strain evidence="3">JCM 12289</strain>
    </source>
</reference>
<name>A0AAV3SDJ8_HALDO</name>
<keyword evidence="5" id="KW-1185">Reference proteome</keyword>
<dbReference type="EMBL" id="CP095005">
    <property type="protein sequence ID" value="UOO94438.1"/>
    <property type="molecule type" value="Genomic_DNA"/>
</dbReference>
<dbReference type="Proteomes" id="UP000830542">
    <property type="component" value="Chromosome"/>
</dbReference>
<evidence type="ECO:0000259" key="1">
    <source>
        <dbReference type="Pfam" id="PF01408"/>
    </source>
</evidence>
<reference evidence="3" key="1">
    <citation type="journal article" date="2014" name="Int. J. Syst. Evol. Microbiol.">
        <title>Complete genome sequence of Corynebacterium casei LMG S-19264T (=DSM 44701T), isolated from a smear-ripened cheese.</title>
        <authorList>
            <consortium name="US DOE Joint Genome Institute (JGI-PGF)"/>
            <person name="Walter F."/>
            <person name="Albersmeier A."/>
            <person name="Kalinowski J."/>
            <person name="Ruckert C."/>
        </authorList>
    </citation>
    <scope>NUCLEOTIDE SEQUENCE</scope>
    <source>
        <strain evidence="3">JCM 12289</strain>
    </source>
</reference>
<organism evidence="3 6">
    <name type="scientific">Halococcus dombrowskii</name>
    <dbReference type="NCBI Taxonomy" id="179637"/>
    <lineage>
        <taxon>Archaea</taxon>
        <taxon>Methanobacteriati</taxon>
        <taxon>Methanobacteriota</taxon>
        <taxon>Stenosarchaea group</taxon>
        <taxon>Halobacteria</taxon>
        <taxon>Halobacteriales</taxon>
        <taxon>Halococcaceae</taxon>
        <taxon>Halococcus</taxon>
    </lineage>
</organism>
<feature type="domain" description="Gfo/Idh/MocA-like oxidoreductase N-terminal" evidence="1">
    <location>
        <begin position="26"/>
        <end position="142"/>
    </location>
</feature>
<feature type="domain" description="GFO/IDH/MocA-like oxidoreductase" evidence="2">
    <location>
        <begin position="155"/>
        <end position="281"/>
    </location>
</feature>
<dbReference type="InterPro" id="IPR049838">
    <property type="entry name" value="XacA-like"/>
</dbReference>
<dbReference type="EMBL" id="BAAADN010000002">
    <property type="protein sequence ID" value="GAA0450465.1"/>
    <property type="molecule type" value="Genomic_DNA"/>
</dbReference>
<dbReference type="AlphaFoldDB" id="A0AAV3SDJ8"/>
<dbReference type="GO" id="GO:0000166">
    <property type="term" value="F:nucleotide binding"/>
    <property type="evidence" value="ECO:0007669"/>
    <property type="project" value="InterPro"/>
</dbReference>
<proteinExistence type="predicted"/>
<dbReference type="Gene3D" id="3.30.360.10">
    <property type="entry name" value="Dihydrodipicolinate Reductase, domain 2"/>
    <property type="match status" value="1"/>
</dbReference>
<evidence type="ECO:0000259" key="2">
    <source>
        <dbReference type="Pfam" id="PF22725"/>
    </source>
</evidence>
<evidence type="ECO:0000313" key="5">
    <source>
        <dbReference type="Proteomes" id="UP000830542"/>
    </source>
</evidence>
<dbReference type="KEGG" id="hdo:MUK72_10720"/>
<dbReference type="SUPFAM" id="SSF55347">
    <property type="entry name" value="Glyceraldehyde-3-phosphate dehydrogenase-like, C-terminal domain"/>
    <property type="match status" value="1"/>
</dbReference>
<evidence type="ECO:0000313" key="3">
    <source>
        <dbReference type="EMBL" id="GAA0450465.1"/>
    </source>
</evidence>
<evidence type="ECO:0000313" key="4">
    <source>
        <dbReference type="EMBL" id="UOO94438.1"/>
    </source>
</evidence>
<dbReference type="GeneID" id="71762326"/>
<accession>A0AAV3SDJ8</accession>
<dbReference type="Pfam" id="PF22725">
    <property type="entry name" value="GFO_IDH_MocA_C3"/>
    <property type="match status" value="1"/>
</dbReference>
<protein>
    <submittedName>
        <fullName evidence="3">Gfo/Idh/MocA family oxidoreductase</fullName>
    </submittedName>
</protein>
<dbReference type="Proteomes" id="UP001500962">
    <property type="component" value="Unassembled WGS sequence"/>
</dbReference>
<dbReference type="InterPro" id="IPR051450">
    <property type="entry name" value="Gfo/Idh/MocA_Oxidoreductases"/>
</dbReference>
<dbReference type="RefSeq" id="WP_244700214.1">
    <property type="nucleotide sequence ID" value="NZ_BAAADN010000002.1"/>
</dbReference>
<dbReference type="InterPro" id="IPR036291">
    <property type="entry name" value="NAD(P)-bd_dom_sf"/>
</dbReference>
<reference evidence="4" key="2">
    <citation type="submission" date="2022-04" db="EMBL/GenBank/DDBJ databases">
        <title>Sequencing and genomic assembly of Halococcus dombrowskii.</title>
        <authorList>
            <person name="Lim S.W."/>
            <person name="MacLea K.S."/>
        </authorList>
    </citation>
    <scope>NUCLEOTIDE SEQUENCE</scope>
    <source>
        <strain evidence="4">H4</strain>
    </source>
</reference>
<dbReference type="NCBIfam" id="NF041392">
    <property type="entry name" value="XylDh_Gfo6_Halo"/>
    <property type="match status" value="1"/>
</dbReference>
<dbReference type="SUPFAM" id="SSF51735">
    <property type="entry name" value="NAD(P)-binding Rossmann-fold domains"/>
    <property type="match status" value="1"/>
</dbReference>
<dbReference type="InterPro" id="IPR000683">
    <property type="entry name" value="Gfo/Idh/MocA-like_OxRdtase_N"/>
</dbReference>
<dbReference type="InterPro" id="IPR055170">
    <property type="entry name" value="GFO_IDH_MocA-like_dom"/>
</dbReference>
<sequence length="359" mass="39830">MSTSDLPEFFDEFTERDWRSDADGTVRIAMIGLGWWTLEKALPAVERSELCETTVLVSSDAERATATAERHETIEDGISYEEFHDGAASEKYDAVYIATPNAVHLQYAETAAELDKAILCEKPMEASVERAAELVAACESVPLMIAYRMQTEPAVRRARELVREGFIGEPVAVHGAMTQRLLDINPDTDQWRLDPDLAGYGASVMDLGIYPLNTARFVLDSDPVSVTATMSSDHDAFSDVSDERASFRVDFPDDVSTVCTASQNAAQSSHLRITGTEGELELDPVFFPDEPRKLRVRRGDLDATLDFDQRSQMTEEFDYFADRVLSETEPHPNGEHGLIDMRALEAIYEAGESDSPVSL</sequence>
<evidence type="ECO:0000313" key="6">
    <source>
        <dbReference type="Proteomes" id="UP001500962"/>
    </source>
</evidence>
<dbReference type="Gene3D" id="3.40.50.720">
    <property type="entry name" value="NAD(P)-binding Rossmann-like Domain"/>
    <property type="match status" value="1"/>
</dbReference>